<dbReference type="EMBL" id="HG001742">
    <property type="protein sequence ID" value="CDF35719.1"/>
    <property type="molecule type" value="Genomic_DNA"/>
</dbReference>
<dbReference type="FunFam" id="3.30.70.240:FF:000002">
    <property type="entry name" value="GTP-binding protein TypA"/>
    <property type="match status" value="1"/>
</dbReference>
<dbReference type="Gene3D" id="3.40.50.300">
    <property type="entry name" value="P-loop containing nucleotide triphosphate hydrolases"/>
    <property type="match status" value="1"/>
</dbReference>
<dbReference type="CDD" id="cd01891">
    <property type="entry name" value="TypA_BipA"/>
    <property type="match status" value="1"/>
</dbReference>
<dbReference type="Proteomes" id="UP000012073">
    <property type="component" value="Unassembled WGS sequence"/>
</dbReference>
<dbReference type="Pfam" id="PF00009">
    <property type="entry name" value="GTP_EFTU"/>
    <property type="match status" value="1"/>
</dbReference>
<dbReference type="InterPro" id="IPR004161">
    <property type="entry name" value="EFTu-like_2"/>
</dbReference>
<dbReference type="InterPro" id="IPR009000">
    <property type="entry name" value="Transl_B-barrel_sf"/>
</dbReference>
<dbReference type="InterPro" id="IPR042116">
    <property type="entry name" value="TypA/BipA_C"/>
</dbReference>
<dbReference type="SUPFAM" id="SSF54980">
    <property type="entry name" value="EF-G C-terminal domain-like"/>
    <property type="match status" value="2"/>
</dbReference>
<protein>
    <recommendedName>
        <fullName evidence="1">Tr-type G domain-containing protein</fullName>
    </recommendedName>
</protein>
<dbReference type="FunFam" id="3.40.50.300:FF:000055">
    <property type="entry name" value="GTP-binding protein TypA"/>
    <property type="match status" value="1"/>
</dbReference>
<gene>
    <name evidence="2" type="ORF">CHC_T00004182001</name>
</gene>
<evidence type="ECO:0000313" key="2">
    <source>
        <dbReference type="EMBL" id="CDF35719.1"/>
    </source>
</evidence>
<dbReference type="PANTHER" id="PTHR42908">
    <property type="entry name" value="TRANSLATION ELONGATION FACTOR-RELATED"/>
    <property type="match status" value="1"/>
</dbReference>
<dbReference type="KEGG" id="ccp:CHC_T00004182001"/>
<dbReference type="GO" id="GO:1990904">
    <property type="term" value="C:ribonucleoprotein complex"/>
    <property type="evidence" value="ECO:0007669"/>
    <property type="project" value="TreeGrafter"/>
</dbReference>
<accession>R7QCB6</accession>
<organism evidence="2 3">
    <name type="scientific">Chondrus crispus</name>
    <name type="common">Carrageen Irish moss</name>
    <name type="synonym">Polymorpha crispa</name>
    <dbReference type="NCBI Taxonomy" id="2769"/>
    <lineage>
        <taxon>Eukaryota</taxon>
        <taxon>Rhodophyta</taxon>
        <taxon>Florideophyceae</taxon>
        <taxon>Rhodymeniophycidae</taxon>
        <taxon>Gigartinales</taxon>
        <taxon>Gigartinaceae</taxon>
        <taxon>Chondrus</taxon>
    </lineage>
</organism>
<dbReference type="InterPro" id="IPR031157">
    <property type="entry name" value="G_TR_CS"/>
</dbReference>
<dbReference type="SUPFAM" id="SSF52540">
    <property type="entry name" value="P-loop containing nucleoside triphosphate hydrolases"/>
    <property type="match status" value="1"/>
</dbReference>
<dbReference type="Gene3D" id="2.40.30.10">
    <property type="entry name" value="Translation factors"/>
    <property type="match status" value="1"/>
</dbReference>
<dbReference type="PROSITE" id="PS51722">
    <property type="entry name" value="G_TR_2"/>
    <property type="match status" value="1"/>
</dbReference>
<dbReference type="NCBIfam" id="TIGR00231">
    <property type="entry name" value="small_GTP"/>
    <property type="match status" value="1"/>
</dbReference>
<dbReference type="InterPro" id="IPR035651">
    <property type="entry name" value="BipA_V"/>
</dbReference>
<dbReference type="SUPFAM" id="SSF50447">
    <property type="entry name" value="Translation proteins"/>
    <property type="match status" value="1"/>
</dbReference>
<dbReference type="GO" id="GO:0003924">
    <property type="term" value="F:GTPase activity"/>
    <property type="evidence" value="ECO:0007669"/>
    <property type="project" value="InterPro"/>
</dbReference>
<dbReference type="Gene3D" id="3.30.70.870">
    <property type="entry name" value="Elongation Factor G (Translational Gtpase), domain 3"/>
    <property type="match status" value="1"/>
</dbReference>
<dbReference type="GO" id="GO:0005829">
    <property type="term" value="C:cytosol"/>
    <property type="evidence" value="ECO:0007669"/>
    <property type="project" value="TreeGrafter"/>
</dbReference>
<dbReference type="InterPro" id="IPR048876">
    <property type="entry name" value="BipA_C"/>
</dbReference>
<sequence>MQVMFSQLRTLRLLQATTRRFLSAQPSVATSLTEARNPSLLRNAAIIAHVDHGKSTLCDKILRDCSVEVSEDRMMDSGDLERERGITITSKVTTVEYKDYLLNIVDSPGHSDFGGEVERILGMVDSAVLLVDATEGPMAQTKFVLSKALALNLKPIVVLNKIDRPSARPEAVESDLFDLFASLDASEEQLDFTTVYASAKEGWASMDPNSGRDMGMIPLLEKIVDLVPCPKVSLDEPFSFIITMLSRDPFLGRIATGRVCSGIATVGDPVHVVSRDGVRRKNAKITKIMASRGLKRQDIPVASAGDITANAADCNNLSIPTIKPLWAPAIDPPTVSITFNVNDSPLSGKEGEVLTTQKLADWLYAEAENNVSIAVEKDAESDGLQVKGRGELQLGILVETLRREGAELALSPPKILTKLDNEGNLVEPVEELHIEVDDDHTGAIIEKLSARQANLIDMKPVLGDRTKLSFLCPSRGLLGYRPIFIQDTRGTGIMNRIFAEWAPRKATQSSVSTRKGVLVSMASGMTAGHALAALEARGVLFVGPREPVYTGMIIGEHNRDMDIDVNPVKAKQLTNFRTQSKDENVRLAPHRQYSLETAISYVSEAELVEVTPKSVRMRKQILDPGLRARKLKK</sequence>
<dbReference type="InterPro" id="IPR000795">
    <property type="entry name" value="T_Tr_GTP-bd_dom"/>
</dbReference>
<feature type="domain" description="Tr-type G" evidence="1">
    <location>
        <begin position="39"/>
        <end position="231"/>
    </location>
</feature>
<dbReference type="Pfam" id="PF03144">
    <property type="entry name" value="GTP_EFTU_D2"/>
    <property type="match status" value="1"/>
</dbReference>
<dbReference type="InterPro" id="IPR005225">
    <property type="entry name" value="Small_GTP-bd"/>
</dbReference>
<evidence type="ECO:0000259" key="1">
    <source>
        <dbReference type="PROSITE" id="PS51722"/>
    </source>
</evidence>
<dbReference type="AlphaFoldDB" id="R7QCB6"/>
<dbReference type="Pfam" id="PF00679">
    <property type="entry name" value="EFG_C"/>
    <property type="match status" value="1"/>
</dbReference>
<dbReference type="CDD" id="cd03710">
    <property type="entry name" value="BipA_TypA_C"/>
    <property type="match status" value="1"/>
</dbReference>
<dbReference type="OrthoDB" id="364892at2759"/>
<proteinExistence type="predicted"/>
<dbReference type="Gramene" id="CDF35719">
    <property type="protein sequence ID" value="CDF35719"/>
    <property type="gene ID" value="CHC_T00004182001"/>
</dbReference>
<reference evidence="3" key="1">
    <citation type="journal article" date="2013" name="Proc. Natl. Acad. Sci. U.S.A.">
        <title>Genome structure and metabolic features in the red seaweed Chondrus crispus shed light on evolution of the Archaeplastida.</title>
        <authorList>
            <person name="Collen J."/>
            <person name="Porcel B."/>
            <person name="Carre W."/>
            <person name="Ball S.G."/>
            <person name="Chaparro C."/>
            <person name="Tonon T."/>
            <person name="Barbeyron T."/>
            <person name="Michel G."/>
            <person name="Noel B."/>
            <person name="Valentin K."/>
            <person name="Elias M."/>
            <person name="Artiguenave F."/>
            <person name="Arun A."/>
            <person name="Aury J.M."/>
            <person name="Barbosa-Neto J.F."/>
            <person name="Bothwell J.H."/>
            <person name="Bouget F.Y."/>
            <person name="Brillet L."/>
            <person name="Cabello-Hurtado F."/>
            <person name="Capella-Gutierrez S."/>
            <person name="Charrier B."/>
            <person name="Cladiere L."/>
            <person name="Cock J.M."/>
            <person name="Coelho S.M."/>
            <person name="Colleoni C."/>
            <person name="Czjzek M."/>
            <person name="Da Silva C."/>
            <person name="Delage L."/>
            <person name="Denoeud F."/>
            <person name="Deschamps P."/>
            <person name="Dittami S.M."/>
            <person name="Gabaldon T."/>
            <person name="Gachon C.M."/>
            <person name="Groisillier A."/>
            <person name="Herve C."/>
            <person name="Jabbari K."/>
            <person name="Katinka M."/>
            <person name="Kloareg B."/>
            <person name="Kowalczyk N."/>
            <person name="Labadie K."/>
            <person name="Leblanc C."/>
            <person name="Lopez P.J."/>
            <person name="McLachlan D.H."/>
            <person name="Meslet-Cladiere L."/>
            <person name="Moustafa A."/>
            <person name="Nehr Z."/>
            <person name="Nyvall Collen P."/>
            <person name="Panaud O."/>
            <person name="Partensky F."/>
            <person name="Poulain J."/>
            <person name="Rensing S.A."/>
            <person name="Rousvoal S."/>
            <person name="Samson G."/>
            <person name="Symeonidi A."/>
            <person name="Weissenbach J."/>
            <person name="Zambounis A."/>
            <person name="Wincker P."/>
            <person name="Boyen C."/>
        </authorList>
    </citation>
    <scope>NUCLEOTIDE SEQUENCE [LARGE SCALE GENOMIC DNA]</scope>
    <source>
        <strain evidence="3">cv. Stackhouse</strain>
    </source>
</reference>
<dbReference type="PRINTS" id="PR00315">
    <property type="entry name" value="ELONGATNFCT"/>
</dbReference>
<dbReference type="Gene3D" id="2.40.50.250">
    <property type="entry name" value="bipa protein"/>
    <property type="match status" value="1"/>
</dbReference>
<dbReference type="Pfam" id="PF21018">
    <property type="entry name" value="BipA_C"/>
    <property type="match status" value="1"/>
</dbReference>
<dbReference type="FunFam" id="2.40.50.250:FF:000001">
    <property type="entry name" value="GTP-binding protein TypA"/>
    <property type="match status" value="1"/>
</dbReference>
<dbReference type="RefSeq" id="XP_005715538.1">
    <property type="nucleotide sequence ID" value="XM_005715481.1"/>
</dbReference>
<dbReference type="STRING" id="2769.R7QCB6"/>
<dbReference type="InterPro" id="IPR027417">
    <property type="entry name" value="P-loop_NTPase"/>
</dbReference>
<dbReference type="PROSITE" id="PS00301">
    <property type="entry name" value="G_TR_1"/>
    <property type="match status" value="1"/>
</dbReference>
<dbReference type="InterPro" id="IPR047041">
    <property type="entry name" value="BipA_GTP-bd_dom"/>
</dbReference>
<dbReference type="InterPro" id="IPR000640">
    <property type="entry name" value="EFG_V-like"/>
</dbReference>
<dbReference type="GO" id="GO:0005525">
    <property type="term" value="F:GTP binding"/>
    <property type="evidence" value="ECO:0007669"/>
    <property type="project" value="InterPro"/>
</dbReference>
<dbReference type="InterPro" id="IPR035647">
    <property type="entry name" value="EFG_III/V"/>
</dbReference>
<dbReference type="Gene3D" id="3.30.70.240">
    <property type="match status" value="1"/>
</dbReference>
<keyword evidence="3" id="KW-1185">Reference proteome</keyword>
<dbReference type="OMA" id="MSMLFTI"/>
<name>R7QCB6_CHOCR</name>
<dbReference type="PANTHER" id="PTHR42908:SF8">
    <property type="entry name" value="TR-TYPE G DOMAIN-CONTAINING PROTEIN"/>
    <property type="match status" value="1"/>
</dbReference>
<dbReference type="GeneID" id="17323270"/>
<evidence type="ECO:0000313" key="3">
    <source>
        <dbReference type="Proteomes" id="UP000012073"/>
    </source>
</evidence>
<dbReference type="PhylomeDB" id="R7QCB6"/>